<dbReference type="Gene3D" id="3.40.630.30">
    <property type="match status" value="1"/>
</dbReference>
<accession>A0A2M9BL51</accession>
<protein>
    <recommendedName>
        <fullName evidence="3">N-acetyltransferase domain-containing protein</fullName>
    </recommendedName>
</protein>
<keyword evidence="2" id="KW-1185">Reference proteome</keyword>
<dbReference type="EMBL" id="PGFA01000001">
    <property type="protein sequence ID" value="PJJ58674.1"/>
    <property type="molecule type" value="Genomic_DNA"/>
</dbReference>
<name>A0A2M9BL51_9BACT</name>
<dbReference type="AlphaFoldDB" id="A0A2M9BL51"/>
<sequence>MQTLALPARRLGPPDEEWAAVLLTEAYAADPAYQTLWGPDVFEPLLGWMQLLVRYGLREGCLYTSPGEQAVALWLPDKAAPLSWGQLLRGGQLALLLRLGGLPLQQLLRWHRTQDAWRHQTLPVAHHYLLALGVRPAGQGRGEARNLLRASVAAVGGRYLPCYGLATGLAGVYLGQRLGFEVAAFAEQPALNALDRLLVPSWAMVRPAAAI</sequence>
<organism evidence="1 2">
    <name type="scientific">Hymenobacter chitinivorans DSM 11115</name>
    <dbReference type="NCBI Taxonomy" id="1121954"/>
    <lineage>
        <taxon>Bacteria</taxon>
        <taxon>Pseudomonadati</taxon>
        <taxon>Bacteroidota</taxon>
        <taxon>Cytophagia</taxon>
        <taxon>Cytophagales</taxon>
        <taxon>Hymenobacteraceae</taxon>
        <taxon>Hymenobacter</taxon>
    </lineage>
</organism>
<proteinExistence type="predicted"/>
<gene>
    <name evidence="1" type="ORF">CLV45_0084</name>
</gene>
<evidence type="ECO:0000313" key="1">
    <source>
        <dbReference type="EMBL" id="PJJ58674.1"/>
    </source>
</evidence>
<evidence type="ECO:0008006" key="3">
    <source>
        <dbReference type="Google" id="ProtNLM"/>
    </source>
</evidence>
<dbReference type="Proteomes" id="UP000228535">
    <property type="component" value="Unassembled WGS sequence"/>
</dbReference>
<reference evidence="1 2" key="1">
    <citation type="submission" date="2017-11" db="EMBL/GenBank/DDBJ databases">
        <title>Genomic Encyclopedia of Archaeal and Bacterial Type Strains, Phase II (KMG-II): From Individual Species to Whole Genera.</title>
        <authorList>
            <person name="Goeker M."/>
        </authorList>
    </citation>
    <scope>NUCLEOTIDE SEQUENCE [LARGE SCALE GENOMIC DNA]</scope>
    <source>
        <strain evidence="1 2">DSM 11115</strain>
    </source>
</reference>
<dbReference type="InterPro" id="IPR016181">
    <property type="entry name" value="Acyl_CoA_acyltransferase"/>
</dbReference>
<evidence type="ECO:0000313" key="2">
    <source>
        <dbReference type="Proteomes" id="UP000228535"/>
    </source>
</evidence>
<dbReference type="OrthoDB" id="7057833at2"/>
<dbReference type="SUPFAM" id="SSF55729">
    <property type="entry name" value="Acyl-CoA N-acyltransferases (Nat)"/>
    <property type="match status" value="1"/>
</dbReference>
<dbReference type="RefSeq" id="WP_100334432.1">
    <property type="nucleotide sequence ID" value="NZ_PGFA01000001.1"/>
</dbReference>
<comment type="caution">
    <text evidence="1">The sequence shown here is derived from an EMBL/GenBank/DDBJ whole genome shotgun (WGS) entry which is preliminary data.</text>
</comment>